<keyword evidence="2" id="KW-0326">Glycosidase</keyword>
<protein>
    <submittedName>
        <fullName evidence="3">Alpha-galactosidase</fullName>
    </submittedName>
</protein>
<dbReference type="AlphaFoldDB" id="A0A1G6XA47"/>
<evidence type="ECO:0000313" key="3">
    <source>
        <dbReference type="EMBL" id="SDD74175.1"/>
    </source>
</evidence>
<dbReference type="InterPro" id="IPR002252">
    <property type="entry name" value="Glyco_hydro_36"/>
</dbReference>
<evidence type="ECO:0000256" key="1">
    <source>
        <dbReference type="ARBA" id="ARBA00022801"/>
    </source>
</evidence>
<dbReference type="RefSeq" id="WP_093186466.1">
    <property type="nucleotide sequence ID" value="NZ_FMYH01000010.1"/>
</dbReference>
<gene>
    <name evidence="3" type="ORF">SAMN05216410_0105</name>
</gene>
<dbReference type="InterPro" id="IPR017853">
    <property type="entry name" value="GH"/>
</dbReference>
<evidence type="ECO:0000313" key="4">
    <source>
        <dbReference type="Proteomes" id="UP000199039"/>
    </source>
</evidence>
<sequence length="735" mass="80120">MGHRSHIISWDTPRLHVELSADEHTPVSIVSLRPAVAGQAPETFGVSIDRNTLAHLINPATSAQGLVEIIASGHGRAWSSTRYTDTIIGERLRYVAHRVRTEAGRTAGEWSVLEIEQADPVSGLRVVTTLRSHESVAGLQAWTAVTNESDTVLRLRAVTSLVVGSFPSTELEAIDVLWASTDWLGESRWTTCAVRNQPVIDLSRSDHEHDPRGAFRVTGLGAWSTGQTLPTGVLLDRRSGISWGWQVEHNGPWHWQVGERADGMYLALTGPTDDEHQWTSDLAPGETFTSVPASIVASAAGPEGAFAELTLQRRAIRRPHHDTTTLPVIFNDYMNTLMGDPSTEKLWPLIEAAGSVGAEYFCIDAGWYADDSDWWDGVGEWQPSTARFPGGLAAVINHIRANGMEPGLWLEPELIGVRSPLAQSYPDEAFMQRAGHRITEHQRHHLDFSSQAVRDYMDERVDTLVAELGIRYFKLDYNVTPGPGTDGSADGASLPSAPGEGLLRHNRAYLGWLRSVLDRHPDLILENCASGAMRMDYAMLSELQLQSTSDQQDLLRYPPIAAAAPASILPEQAANWAYPQPEMTQEEMAFTLATGLLGRMYLTGHLNRMDDGQRALVASAVAAHQGIRHDLARSVPSWPLGLPSWRDPAVALALVADDVTYLTLWRRPGATDVVDLPLAGLAGELVDVTPVFPAELGSWQVSWDSAAGVLRTSVAAGSASRASARVLKVTRRAAA</sequence>
<dbReference type="EMBL" id="FMYH01000010">
    <property type="protein sequence ID" value="SDD74175.1"/>
    <property type="molecule type" value="Genomic_DNA"/>
</dbReference>
<dbReference type="Gene3D" id="2.70.98.60">
    <property type="entry name" value="alpha-galactosidase from lactobacil brevis"/>
    <property type="match status" value="1"/>
</dbReference>
<dbReference type="GO" id="GO:0016052">
    <property type="term" value="P:carbohydrate catabolic process"/>
    <property type="evidence" value="ECO:0007669"/>
    <property type="project" value="InterPro"/>
</dbReference>
<dbReference type="Pfam" id="PF02065">
    <property type="entry name" value="Melibiase"/>
    <property type="match status" value="1"/>
</dbReference>
<dbReference type="Gene3D" id="3.20.20.70">
    <property type="entry name" value="Aldolase class I"/>
    <property type="match status" value="1"/>
</dbReference>
<dbReference type="Proteomes" id="UP000199039">
    <property type="component" value="Unassembled WGS sequence"/>
</dbReference>
<dbReference type="PRINTS" id="PR00743">
    <property type="entry name" value="GLHYDRLASE36"/>
</dbReference>
<dbReference type="CDD" id="cd14791">
    <property type="entry name" value="GH36"/>
    <property type="match status" value="1"/>
</dbReference>
<keyword evidence="1" id="KW-0378">Hydrolase</keyword>
<name>A0A1G6XA47_9MICO</name>
<keyword evidence="4" id="KW-1185">Reference proteome</keyword>
<dbReference type="STRING" id="1814289.SAMN05216410_0105"/>
<dbReference type="PANTHER" id="PTHR43053:SF3">
    <property type="entry name" value="ALPHA-GALACTOSIDASE C-RELATED"/>
    <property type="match status" value="1"/>
</dbReference>
<dbReference type="InterPro" id="IPR013785">
    <property type="entry name" value="Aldolase_TIM"/>
</dbReference>
<dbReference type="GO" id="GO:0004557">
    <property type="term" value="F:alpha-galactosidase activity"/>
    <property type="evidence" value="ECO:0007669"/>
    <property type="project" value="InterPro"/>
</dbReference>
<dbReference type="PANTHER" id="PTHR43053">
    <property type="entry name" value="GLYCOSIDASE FAMILY 31"/>
    <property type="match status" value="1"/>
</dbReference>
<reference evidence="3 4" key="1">
    <citation type="submission" date="2016-09" db="EMBL/GenBank/DDBJ databases">
        <authorList>
            <person name="Capua I."/>
            <person name="De Benedictis P."/>
            <person name="Joannis T."/>
            <person name="Lombin L.H."/>
            <person name="Cattoli G."/>
        </authorList>
    </citation>
    <scope>NUCLEOTIDE SEQUENCE [LARGE SCALE GENOMIC DNA]</scope>
    <source>
        <strain evidence="3 4">ISLP-3</strain>
    </source>
</reference>
<dbReference type="OrthoDB" id="9758822at2"/>
<organism evidence="3 4">
    <name type="scientific">Sanguibacter gelidistatuariae</name>
    <dbReference type="NCBI Taxonomy" id="1814289"/>
    <lineage>
        <taxon>Bacteria</taxon>
        <taxon>Bacillati</taxon>
        <taxon>Actinomycetota</taxon>
        <taxon>Actinomycetes</taxon>
        <taxon>Micrococcales</taxon>
        <taxon>Sanguibacteraceae</taxon>
        <taxon>Sanguibacter</taxon>
    </lineage>
</organism>
<dbReference type="InterPro" id="IPR038417">
    <property type="entry name" value="Alpga-gal_N_sf"/>
</dbReference>
<evidence type="ECO:0000256" key="2">
    <source>
        <dbReference type="ARBA" id="ARBA00023295"/>
    </source>
</evidence>
<accession>A0A1G6XA47</accession>
<dbReference type="SUPFAM" id="SSF51445">
    <property type="entry name" value="(Trans)glycosidases"/>
    <property type="match status" value="1"/>
</dbReference>
<dbReference type="InterPro" id="IPR050985">
    <property type="entry name" value="Alpha-glycosidase_related"/>
</dbReference>
<proteinExistence type="predicted"/>